<sequence>MRYGLDILMLVLLVGEMMFFYLPPLVHEAVGVAFLLPIAWHIALNRRYVSSLGSGRWNEPRALRCLLNILLAGACFLTVISGCLTSSELFADVVPFSLRSNPLLYQLHSTAARYFLVLAGLHLGLHLKAWWQKWLHAAGITARPLPARMLLLGLCILLGAAGIYAAHQDRLVEHLLGAHIFMTPALSYNGAGYALTQAGIFLLFAESGWFLSDAKGRWISSTKLSGE</sequence>
<dbReference type="AlphaFoldDB" id="A0A6I2UW98"/>
<feature type="transmembrane region" description="Helical" evidence="1">
    <location>
        <begin position="191"/>
        <end position="211"/>
    </location>
</feature>
<evidence type="ECO:0000256" key="1">
    <source>
        <dbReference type="SAM" id="Phobius"/>
    </source>
</evidence>
<accession>A0A6I2UW98</accession>
<proteinExistence type="predicted"/>
<keyword evidence="3" id="KW-1185">Reference proteome</keyword>
<evidence type="ECO:0008006" key="4">
    <source>
        <dbReference type="Google" id="ProtNLM"/>
    </source>
</evidence>
<organism evidence="2 3">
    <name type="scientific">Selenomonas montiformis</name>
    <dbReference type="NCBI Taxonomy" id="2652285"/>
    <lineage>
        <taxon>Bacteria</taxon>
        <taxon>Bacillati</taxon>
        <taxon>Bacillota</taxon>
        <taxon>Negativicutes</taxon>
        <taxon>Selenomonadales</taxon>
        <taxon>Selenomonadaceae</taxon>
        <taxon>Selenomonas</taxon>
    </lineage>
</organism>
<keyword evidence="1" id="KW-0812">Transmembrane</keyword>
<evidence type="ECO:0000313" key="2">
    <source>
        <dbReference type="EMBL" id="MSV24655.1"/>
    </source>
</evidence>
<gene>
    <name evidence="2" type="ORF">FYJ78_05550</name>
</gene>
<name>A0A6I2UW98_9FIRM</name>
<dbReference type="RefSeq" id="WP_154620426.1">
    <property type="nucleotide sequence ID" value="NZ_VUNL01000005.1"/>
</dbReference>
<keyword evidence="1" id="KW-0472">Membrane</keyword>
<evidence type="ECO:0000313" key="3">
    <source>
        <dbReference type="Proteomes" id="UP000430222"/>
    </source>
</evidence>
<dbReference type="EMBL" id="VUNL01000005">
    <property type="protein sequence ID" value="MSV24655.1"/>
    <property type="molecule type" value="Genomic_DNA"/>
</dbReference>
<feature type="transmembrane region" description="Helical" evidence="1">
    <location>
        <begin position="29"/>
        <end position="45"/>
    </location>
</feature>
<feature type="transmembrane region" description="Helical" evidence="1">
    <location>
        <begin position="111"/>
        <end position="129"/>
    </location>
</feature>
<comment type="caution">
    <text evidence="2">The sequence shown here is derived from an EMBL/GenBank/DDBJ whole genome shotgun (WGS) entry which is preliminary data.</text>
</comment>
<feature type="transmembrane region" description="Helical" evidence="1">
    <location>
        <begin position="66"/>
        <end position="91"/>
    </location>
</feature>
<dbReference type="Proteomes" id="UP000430222">
    <property type="component" value="Unassembled WGS sequence"/>
</dbReference>
<keyword evidence="1" id="KW-1133">Transmembrane helix</keyword>
<protein>
    <recommendedName>
        <fullName evidence="4">DUF4405 domain-containing protein</fullName>
    </recommendedName>
</protein>
<feature type="transmembrane region" description="Helical" evidence="1">
    <location>
        <begin position="149"/>
        <end position="167"/>
    </location>
</feature>
<reference evidence="2 3" key="1">
    <citation type="submission" date="2019-08" db="EMBL/GenBank/DDBJ databases">
        <title>In-depth cultivation of the pig gut microbiome towards novel bacterial diversity and tailored functional studies.</title>
        <authorList>
            <person name="Wylensek D."/>
            <person name="Hitch T.C.A."/>
            <person name="Clavel T."/>
        </authorList>
    </citation>
    <scope>NUCLEOTIDE SEQUENCE [LARGE SCALE GENOMIC DNA]</scope>
    <source>
        <strain evidence="3">WCA-380-WT-3B3</strain>
    </source>
</reference>